<dbReference type="CDD" id="cd13222">
    <property type="entry name" value="PH-GRAM_GEM"/>
    <property type="match status" value="1"/>
</dbReference>
<dbReference type="eggNOG" id="ENOG502QUH2">
    <property type="taxonomic scope" value="Eukaryota"/>
</dbReference>
<dbReference type="EMBL" id="GL377601">
    <property type="protein sequence ID" value="EFJ20728.1"/>
    <property type="molecule type" value="Genomic_DNA"/>
</dbReference>
<dbReference type="FunCoup" id="D8S4D8">
    <property type="interactions" value="127"/>
</dbReference>
<sequence length="189" mass="21455">PMESILEILNKWGKKAEGMAENVWNHLKAGPSMTDTAWGKLSHGTKVFTEGGYENVFKQTFGTEENERLRKSYACYLSTSTGPVPGVLYISNRRIAFSSDRPLTYYPSPGQQAMSYYKLVIPVDKLRSVNPSTNPQKPMEKYIQLSTVDNHEFWFMGFVNYDKGVKNLQLVLNNPNGSWDSSPRPQYNA</sequence>
<dbReference type="Gene3D" id="2.30.29.30">
    <property type="entry name" value="Pleckstrin-homology domain (PH domain)/Phosphotyrosine-binding domain (PTB)"/>
    <property type="match status" value="1"/>
</dbReference>
<dbReference type="Proteomes" id="UP000001514">
    <property type="component" value="Unassembled WGS sequence"/>
</dbReference>
<dbReference type="STRING" id="88036.D8S4D8"/>
<dbReference type="InParanoid" id="D8S4D8"/>
<dbReference type="OMA" id="GLQWESE"/>
<name>D8S4D8_SELML</name>
<proteinExistence type="inferred from homology"/>
<protein>
    <recommendedName>
        <fullName evidence="2">GRAM domain-containing protein</fullName>
    </recommendedName>
</protein>
<dbReference type="Gramene" id="EFJ20728">
    <property type="protein sequence ID" value="EFJ20728"/>
    <property type="gene ID" value="SELMODRAFT_108423"/>
</dbReference>
<gene>
    <name evidence="3" type="ORF">SELMODRAFT_108423</name>
</gene>
<evidence type="ECO:0000259" key="2">
    <source>
        <dbReference type="SMART" id="SM00568"/>
    </source>
</evidence>
<dbReference type="InterPro" id="IPR037848">
    <property type="entry name" value="GEM-like"/>
</dbReference>
<evidence type="ECO:0000256" key="1">
    <source>
        <dbReference type="ARBA" id="ARBA00009414"/>
    </source>
</evidence>
<evidence type="ECO:0000313" key="4">
    <source>
        <dbReference type="Proteomes" id="UP000001514"/>
    </source>
</evidence>
<dbReference type="KEGG" id="smo:SELMODRAFT_108423"/>
<dbReference type="InterPro" id="IPR004182">
    <property type="entry name" value="GRAM"/>
</dbReference>
<comment type="similarity">
    <text evidence="1">Belongs to the GEM family.</text>
</comment>
<keyword evidence="4" id="KW-1185">Reference proteome</keyword>
<dbReference type="SMART" id="SM00568">
    <property type="entry name" value="GRAM"/>
    <property type="match status" value="1"/>
</dbReference>
<dbReference type="InterPro" id="IPR011993">
    <property type="entry name" value="PH-like_dom_sf"/>
</dbReference>
<feature type="non-terminal residue" evidence="3">
    <location>
        <position position="1"/>
    </location>
</feature>
<feature type="domain" description="GRAM" evidence="2">
    <location>
        <begin position="55"/>
        <end position="133"/>
    </location>
</feature>
<dbReference type="HOGENOM" id="CLU_063785_2_1_1"/>
<organism evidence="4">
    <name type="scientific">Selaginella moellendorffii</name>
    <name type="common">Spikemoss</name>
    <dbReference type="NCBI Taxonomy" id="88036"/>
    <lineage>
        <taxon>Eukaryota</taxon>
        <taxon>Viridiplantae</taxon>
        <taxon>Streptophyta</taxon>
        <taxon>Embryophyta</taxon>
        <taxon>Tracheophyta</taxon>
        <taxon>Lycopodiopsida</taxon>
        <taxon>Selaginellales</taxon>
        <taxon>Selaginellaceae</taxon>
        <taxon>Selaginella</taxon>
    </lineage>
</organism>
<reference evidence="3 4" key="1">
    <citation type="journal article" date="2011" name="Science">
        <title>The Selaginella genome identifies genetic changes associated with the evolution of vascular plants.</title>
        <authorList>
            <person name="Banks J.A."/>
            <person name="Nishiyama T."/>
            <person name="Hasebe M."/>
            <person name="Bowman J.L."/>
            <person name="Gribskov M."/>
            <person name="dePamphilis C."/>
            <person name="Albert V.A."/>
            <person name="Aono N."/>
            <person name="Aoyama T."/>
            <person name="Ambrose B.A."/>
            <person name="Ashton N.W."/>
            <person name="Axtell M.J."/>
            <person name="Barker E."/>
            <person name="Barker M.S."/>
            <person name="Bennetzen J.L."/>
            <person name="Bonawitz N.D."/>
            <person name="Chapple C."/>
            <person name="Cheng C."/>
            <person name="Correa L.G."/>
            <person name="Dacre M."/>
            <person name="DeBarry J."/>
            <person name="Dreyer I."/>
            <person name="Elias M."/>
            <person name="Engstrom E.M."/>
            <person name="Estelle M."/>
            <person name="Feng L."/>
            <person name="Finet C."/>
            <person name="Floyd S.K."/>
            <person name="Frommer W.B."/>
            <person name="Fujita T."/>
            <person name="Gramzow L."/>
            <person name="Gutensohn M."/>
            <person name="Harholt J."/>
            <person name="Hattori M."/>
            <person name="Heyl A."/>
            <person name="Hirai T."/>
            <person name="Hiwatashi Y."/>
            <person name="Ishikawa M."/>
            <person name="Iwata M."/>
            <person name="Karol K.G."/>
            <person name="Koehler B."/>
            <person name="Kolukisaoglu U."/>
            <person name="Kubo M."/>
            <person name="Kurata T."/>
            <person name="Lalonde S."/>
            <person name="Li K."/>
            <person name="Li Y."/>
            <person name="Litt A."/>
            <person name="Lyons E."/>
            <person name="Manning G."/>
            <person name="Maruyama T."/>
            <person name="Michael T.P."/>
            <person name="Mikami K."/>
            <person name="Miyazaki S."/>
            <person name="Morinaga S."/>
            <person name="Murata T."/>
            <person name="Mueller-Roeber B."/>
            <person name="Nelson D.R."/>
            <person name="Obara M."/>
            <person name="Oguri Y."/>
            <person name="Olmstead R.G."/>
            <person name="Onodera N."/>
            <person name="Petersen B.L."/>
            <person name="Pils B."/>
            <person name="Prigge M."/>
            <person name="Rensing S.A."/>
            <person name="Riano-Pachon D.M."/>
            <person name="Roberts A.W."/>
            <person name="Sato Y."/>
            <person name="Scheller H.V."/>
            <person name="Schulz B."/>
            <person name="Schulz C."/>
            <person name="Shakirov E.V."/>
            <person name="Shibagaki N."/>
            <person name="Shinohara N."/>
            <person name="Shippen D.E."/>
            <person name="Soerensen I."/>
            <person name="Sotooka R."/>
            <person name="Sugimoto N."/>
            <person name="Sugita M."/>
            <person name="Sumikawa N."/>
            <person name="Tanurdzic M."/>
            <person name="Theissen G."/>
            <person name="Ulvskov P."/>
            <person name="Wakazuki S."/>
            <person name="Weng J.K."/>
            <person name="Willats W.W."/>
            <person name="Wipf D."/>
            <person name="Wolf P.G."/>
            <person name="Yang L."/>
            <person name="Zimmer A.D."/>
            <person name="Zhu Q."/>
            <person name="Mitros T."/>
            <person name="Hellsten U."/>
            <person name="Loque D."/>
            <person name="Otillar R."/>
            <person name="Salamov A."/>
            <person name="Schmutz J."/>
            <person name="Shapiro H."/>
            <person name="Lindquist E."/>
            <person name="Lucas S."/>
            <person name="Rokhsar D."/>
            <person name="Grigoriev I.V."/>
        </authorList>
    </citation>
    <scope>NUCLEOTIDE SEQUENCE [LARGE SCALE GENOMIC DNA]</scope>
</reference>
<dbReference type="PANTHER" id="PTHR31969">
    <property type="entry name" value="GEM-LIKE PROTEIN 2"/>
    <property type="match status" value="1"/>
</dbReference>
<dbReference type="OrthoDB" id="732558at2759"/>
<dbReference type="AlphaFoldDB" id="D8S4D8"/>
<dbReference type="Pfam" id="PF02893">
    <property type="entry name" value="GRAM"/>
    <property type="match status" value="1"/>
</dbReference>
<accession>D8S4D8</accession>
<evidence type="ECO:0000313" key="3">
    <source>
        <dbReference type="EMBL" id="EFJ20728.1"/>
    </source>
</evidence>